<evidence type="ECO:0000313" key="3">
    <source>
        <dbReference type="Proteomes" id="UP001438707"/>
    </source>
</evidence>
<comment type="caution">
    <text evidence="2">The sequence shown here is derived from an EMBL/GenBank/DDBJ whole genome shotgun (WGS) entry which is preliminary data.</text>
</comment>
<name>A0AAW1RS92_9CHLO</name>
<dbReference type="Pfam" id="PF00175">
    <property type="entry name" value="NAD_binding_1"/>
    <property type="match status" value="1"/>
</dbReference>
<dbReference type="SUPFAM" id="SSF52343">
    <property type="entry name" value="Ferredoxin reductase-like, C-terminal NADP-linked domain"/>
    <property type="match status" value="1"/>
</dbReference>
<dbReference type="InterPro" id="IPR017927">
    <property type="entry name" value="FAD-bd_FR_type"/>
</dbReference>
<dbReference type="InterPro" id="IPR001433">
    <property type="entry name" value="OxRdtase_FAD/NAD-bd"/>
</dbReference>
<gene>
    <name evidence="2" type="ORF">WJX74_005065</name>
</gene>
<dbReference type="InterPro" id="IPR017938">
    <property type="entry name" value="Riboflavin_synthase-like_b-brl"/>
</dbReference>
<reference evidence="2 3" key="1">
    <citation type="journal article" date="2024" name="Nat. Commun.">
        <title>Phylogenomics reveals the evolutionary origins of lichenization in chlorophyte algae.</title>
        <authorList>
            <person name="Puginier C."/>
            <person name="Libourel C."/>
            <person name="Otte J."/>
            <person name="Skaloud P."/>
            <person name="Haon M."/>
            <person name="Grisel S."/>
            <person name="Petersen M."/>
            <person name="Berrin J.G."/>
            <person name="Delaux P.M."/>
            <person name="Dal Grande F."/>
            <person name="Keller J."/>
        </authorList>
    </citation>
    <scope>NUCLEOTIDE SEQUENCE [LARGE SCALE GENOMIC DNA]</scope>
    <source>
        <strain evidence="2 3">SAG 2145</strain>
    </source>
</reference>
<protein>
    <recommendedName>
        <fullName evidence="1">FAD-binding FR-type domain-containing protein</fullName>
    </recommendedName>
</protein>
<dbReference type="AlphaFoldDB" id="A0AAW1RS92"/>
<keyword evidence="3" id="KW-1185">Reference proteome</keyword>
<dbReference type="SUPFAM" id="SSF63380">
    <property type="entry name" value="Riboflavin synthase domain-like"/>
    <property type="match status" value="1"/>
</dbReference>
<sequence>MTSLRVGAAPGTHSCVKQLPARLVRTSSGPCTASLRTCSKRLAGSTRRSRHAATVAKQEINWTNVFVTSTKPAAEGLQLVTVDIGKLAGDYTKPGQFIQVKANDSKPGFFAIASPPDPNNQGLIELLIKRQGDAAEAVCSVAEGGNVDVSPVMGKGFPIDKAPHETIKELLIFATGSGISPIRSLIESGALEVEKRHAVRLYYGTKNESSTAFKHLIPEWQDMGVTVKHVYSDDDRGYVQQAFKEDQAPDAARTAVILAGQKEMADTVIQELTQLGVDKDLILTNF</sequence>
<organism evidence="2 3">
    <name type="scientific">Apatococcus lobatus</name>
    <dbReference type="NCBI Taxonomy" id="904363"/>
    <lineage>
        <taxon>Eukaryota</taxon>
        <taxon>Viridiplantae</taxon>
        <taxon>Chlorophyta</taxon>
        <taxon>core chlorophytes</taxon>
        <taxon>Trebouxiophyceae</taxon>
        <taxon>Chlorellales</taxon>
        <taxon>Chlorellaceae</taxon>
        <taxon>Apatococcus</taxon>
    </lineage>
</organism>
<dbReference type="PANTHER" id="PTHR47215:SF1">
    <property type="entry name" value="F9L1.8 PROTEIN"/>
    <property type="match status" value="1"/>
</dbReference>
<accession>A0AAW1RS92</accession>
<evidence type="ECO:0000313" key="2">
    <source>
        <dbReference type="EMBL" id="KAK9836641.1"/>
    </source>
</evidence>
<feature type="domain" description="FAD-binding FR-type" evidence="1">
    <location>
        <begin position="60"/>
        <end position="159"/>
    </location>
</feature>
<dbReference type="InterPro" id="IPR039261">
    <property type="entry name" value="FNR_nucleotide-bd"/>
</dbReference>
<dbReference type="Gene3D" id="3.40.50.80">
    <property type="entry name" value="Nucleotide-binding domain of ferredoxin-NADP reductase (FNR) module"/>
    <property type="match status" value="1"/>
</dbReference>
<dbReference type="Proteomes" id="UP001438707">
    <property type="component" value="Unassembled WGS sequence"/>
</dbReference>
<dbReference type="PROSITE" id="PS51384">
    <property type="entry name" value="FAD_FR"/>
    <property type="match status" value="1"/>
</dbReference>
<evidence type="ECO:0000259" key="1">
    <source>
        <dbReference type="PROSITE" id="PS51384"/>
    </source>
</evidence>
<dbReference type="PANTHER" id="PTHR47215">
    <property type="match status" value="1"/>
</dbReference>
<proteinExistence type="predicted"/>
<dbReference type="CDD" id="cd00322">
    <property type="entry name" value="FNR_like"/>
    <property type="match status" value="1"/>
</dbReference>
<dbReference type="EMBL" id="JALJOS010000007">
    <property type="protein sequence ID" value="KAK9836641.1"/>
    <property type="molecule type" value="Genomic_DNA"/>
</dbReference>
<dbReference type="Gene3D" id="2.40.30.10">
    <property type="entry name" value="Translation factors"/>
    <property type="match status" value="1"/>
</dbReference>
<dbReference type="GO" id="GO:0016491">
    <property type="term" value="F:oxidoreductase activity"/>
    <property type="evidence" value="ECO:0007669"/>
    <property type="project" value="InterPro"/>
</dbReference>